<proteinExistence type="inferred from homology"/>
<keyword evidence="6" id="KW-0472">Membrane</keyword>
<reference evidence="8" key="1">
    <citation type="journal article" date="2015" name="Proc. Natl. Acad. Sci. U.S.A.">
        <title>Networks of energetic and metabolic interactions define dynamics in microbial communities.</title>
        <authorList>
            <person name="Embree M."/>
            <person name="Liu J.K."/>
            <person name="Al-Bassam M.M."/>
            <person name="Zengler K."/>
        </authorList>
    </citation>
    <scope>NUCLEOTIDE SEQUENCE</scope>
</reference>
<dbReference type="CDD" id="cd06530">
    <property type="entry name" value="S26_SPase_I"/>
    <property type="match status" value="1"/>
</dbReference>
<name>A0A0W8FTK5_9ZZZZ</name>
<dbReference type="NCBIfam" id="TIGR02227">
    <property type="entry name" value="sigpep_I_bact"/>
    <property type="match status" value="1"/>
</dbReference>
<keyword evidence="4 8" id="KW-0378">Hydrolase</keyword>
<feature type="domain" description="Peptidase S26" evidence="7">
    <location>
        <begin position="28"/>
        <end position="203"/>
    </location>
</feature>
<dbReference type="GO" id="GO:0009003">
    <property type="term" value="F:signal peptidase activity"/>
    <property type="evidence" value="ECO:0007669"/>
    <property type="project" value="UniProtKB-EC"/>
</dbReference>
<keyword evidence="6" id="KW-0812">Transmembrane</keyword>
<dbReference type="InterPro" id="IPR019758">
    <property type="entry name" value="Pept_S26A_signal_pept_1_CS"/>
</dbReference>
<organism evidence="8">
    <name type="scientific">hydrocarbon metagenome</name>
    <dbReference type="NCBI Taxonomy" id="938273"/>
    <lineage>
        <taxon>unclassified sequences</taxon>
        <taxon>metagenomes</taxon>
        <taxon>ecological metagenomes</taxon>
    </lineage>
</organism>
<comment type="similarity">
    <text evidence="2">Belongs to the peptidase S26 family.</text>
</comment>
<comment type="catalytic activity">
    <reaction evidence="1">
        <text>Cleavage of hydrophobic, N-terminal signal or leader sequences from secreted and periplasmic proteins.</text>
        <dbReference type="EC" id="3.4.21.89"/>
    </reaction>
</comment>
<dbReference type="GO" id="GO:0016020">
    <property type="term" value="C:membrane"/>
    <property type="evidence" value="ECO:0007669"/>
    <property type="project" value="InterPro"/>
</dbReference>
<evidence type="ECO:0000256" key="2">
    <source>
        <dbReference type="ARBA" id="ARBA00009370"/>
    </source>
</evidence>
<dbReference type="GO" id="GO:0006465">
    <property type="term" value="P:signal peptide processing"/>
    <property type="evidence" value="ECO:0007669"/>
    <property type="project" value="InterPro"/>
</dbReference>
<dbReference type="EMBL" id="LNQE01000861">
    <property type="protein sequence ID" value="KUG24129.1"/>
    <property type="molecule type" value="Genomic_DNA"/>
</dbReference>
<dbReference type="InterPro" id="IPR036286">
    <property type="entry name" value="LexA/Signal_pep-like_sf"/>
</dbReference>
<dbReference type="Gene3D" id="2.10.109.10">
    <property type="entry name" value="Umud Fragment, subunit A"/>
    <property type="match status" value="1"/>
</dbReference>
<feature type="region of interest" description="Disordered" evidence="5">
    <location>
        <begin position="1"/>
        <end position="23"/>
    </location>
</feature>
<evidence type="ECO:0000256" key="4">
    <source>
        <dbReference type="ARBA" id="ARBA00022801"/>
    </source>
</evidence>
<gene>
    <name evidence="8" type="ORF">ASZ90_006070</name>
</gene>
<keyword evidence="6" id="KW-1133">Transmembrane helix</keyword>
<evidence type="ECO:0000256" key="5">
    <source>
        <dbReference type="SAM" id="MobiDB-lite"/>
    </source>
</evidence>
<dbReference type="SUPFAM" id="SSF51306">
    <property type="entry name" value="LexA/Signal peptidase"/>
    <property type="match status" value="1"/>
</dbReference>
<dbReference type="GO" id="GO:0004252">
    <property type="term" value="F:serine-type endopeptidase activity"/>
    <property type="evidence" value="ECO:0007669"/>
    <property type="project" value="InterPro"/>
</dbReference>
<evidence type="ECO:0000256" key="1">
    <source>
        <dbReference type="ARBA" id="ARBA00000677"/>
    </source>
</evidence>
<dbReference type="InterPro" id="IPR019533">
    <property type="entry name" value="Peptidase_S26"/>
</dbReference>
<dbReference type="PANTHER" id="PTHR43390:SF1">
    <property type="entry name" value="CHLOROPLAST PROCESSING PEPTIDASE"/>
    <property type="match status" value="1"/>
</dbReference>
<dbReference type="EC" id="3.4.21.89" evidence="3"/>
<dbReference type="InterPro" id="IPR000223">
    <property type="entry name" value="Pept_S26A_signal_pept_1"/>
</dbReference>
<protein>
    <recommendedName>
        <fullName evidence="3">signal peptidase I</fullName>
        <ecNumber evidence="3">3.4.21.89</ecNumber>
    </recommendedName>
</protein>
<dbReference type="PRINTS" id="PR00727">
    <property type="entry name" value="LEADERPTASE"/>
</dbReference>
<accession>A0A0W8FTK5</accession>
<dbReference type="PANTHER" id="PTHR43390">
    <property type="entry name" value="SIGNAL PEPTIDASE I"/>
    <property type="match status" value="1"/>
</dbReference>
<evidence type="ECO:0000256" key="6">
    <source>
        <dbReference type="SAM" id="Phobius"/>
    </source>
</evidence>
<dbReference type="PROSITE" id="PS00761">
    <property type="entry name" value="SPASE_I_3"/>
    <property type="match status" value="1"/>
</dbReference>
<comment type="caution">
    <text evidence="8">The sequence shown here is derived from an EMBL/GenBank/DDBJ whole genome shotgun (WGS) entry which is preliminary data.</text>
</comment>
<dbReference type="AlphaFoldDB" id="A0A0W8FTK5"/>
<evidence type="ECO:0000259" key="7">
    <source>
        <dbReference type="Pfam" id="PF10502"/>
    </source>
</evidence>
<sequence>MTEDEKPKQKANESPESKTDKKPKSKVKEIIESIIIAILIALFIRTFIICAYKIPSRSMVPTLLVGDHLLVNKFMYGIKIPLLRKTIIPVSNPQRGDIVVFIFPDDRSKDFIKRVIGVSGDKIEIKNKKIFINDKEYKDSYGVYSDNIIYPSSIQTRDNFGPVTVPEKSIFVMGDNRDESLDSRFWGFVPLKDVEGKAFIIYWSWNREDHNLRWQRLGNLLH</sequence>
<dbReference type="Pfam" id="PF10502">
    <property type="entry name" value="Peptidase_S26"/>
    <property type="match status" value="1"/>
</dbReference>
<feature type="transmembrane region" description="Helical" evidence="6">
    <location>
        <begin position="30"/>
        <end position="54"/>
    </location>
</feature>
<evidence type="ECO:0000313" key="8">
    <source>
        <dbReference type="EMBL" id="KUG24129.1"/>
    </source>
</evidence>
<evidence type="ECO:0000256" key="3">
    <source>
        <dbReference type="ARBA" id="ARBA00013208"/>
    </source>
</evidence>